<evidence type="ECO:0000313" key="2">
    <source>
        <dbReference type="Proteomes" id="UP000076962"/>
    </source>
</evidence>
<proteinExistence type="predicted"/>
<dbReference type="PANTHER" id="PTHR34301">
    <property type="entry name" value="DNA-BINDING PROTEIN-RELATED"/>
    <property type="match status" value="1"/>
</dbReference>
<dbReference type="AlphaFoldDB" id="A0A0A6NXA9"/>
<dbReference type="InterPro" id="IPR027417">
    <property type="entry name" value="P-loop_NTPase"/>
</dbReference>
<organism evidence="1 2">
    <name type="scientific">Candidatus Thiomargarita nelsonii</name>
    <dbReference type="NCBI Taxonomy" id="1003181"/>
    <lineage>
        <taxon>Bacteria</taxon>
        <taxon>Pseudomonadati</taxon>
        <taxon>Pseudomonadota</taxon>
        <taxon>Gammaproteobacteria</taxon>
        <taxon>Thiotrichales</taxon>
        <taxon>Thiotrichaceae</taxon>
        <taxon>Thiomargarita</taxon>
    </lineage>
</organism>
<gene>
    <name evidence="1" type="ORF">THIOM_004265</name>
</gene>
<sequence length="587" mass="68235">MQYPLTEKIGEPELFVGRHKEFRQINKWLGNIPKRLSKSRAILARRKSGKTAFVQRIFNQLWTFNGMVIPFYFDIKETKVWYPTFAIDYYRTFVSQYLSFIQRDERLAGKLLSLDQIRAYGVAHSLEILVDDVDSLKTDKERGEYDLVWKTAYSAPHRFAEQFNRRFLVILDEFQNITRFVYRDEKCEGKPDETLAGSFHYHSESKIAPMLVTGSYAGWLLSVIHQYLEAGRLKPTYFSPYLTNEEGLQVVYKYAEFYQEAITNETAVQINELCMADPFFISCVIQSDYEGKKLSTTEGVINTVNYEISDRRAEMFLNWGEYLEKTLQRINGEQQSKQMLLHLNKYADRYWTPQQLKDKLHLDLSVVEIQRILVILSEVDVIDKGTSDIQFRGLQDGTLNLVLRHRFEEEIEGFAPNFPQEFSDKIQELKAKNRSLQGKLNHYAGIVGEHLLATAFRSKKRFALSEFFQNVTDNTRLNIINVRERIKMNVASSVTSFQRDDGKEMEIDIVASSKCGREILVEVKKTQEKTSLNIVEDFQEKVEVYRKSFPEKIILSACLSLGGFRTDAAQFCETHGIATATEIKHYL</sequence>
<keyword evidence="2" id="KW-1185">Reference proteome</keyword>
<protein>
    <submittedName>
        <fullName evidence="1">ATPase domain protein, prokaryote domain protein</fullName>
    </submittedName>
</protein>
<dbReference type="PANTHER" id="PTHR34301:SF8">
    <property type="entry name" value="ATPASE DOMAIN-CONTAINING PROTEIN"/>
    <property type="match status" value="1"/>
</dbReference>
<evidence type="ECO:0000313" key="1">
    <source>
        <dbReference type="EMBL" id="OAD20054.1"/>
    </source>
</evidence>
<dbReference type="Gene3D" id="3.40.50.300">
    <property type="entry name" value="P-loop containing nucleotide triphosphate hydrolases"/>
    <property type="match status" value="1"/>
</dbReference>
<name>A0A0A6NXA9_9GAMM</name>
<dbReference type="Proteomes" id="UP000076962">
    <property type="component" value="Unassembled WGS sequence"/>
</dbReference>
<reference evidence="1 2" key="1">
    <citation type="submission" date="2016-05" db="EMBL/GenBank/DDBJ databases">
        <title>Single-cell genome of chain-forming Candidatus Thiomargarita nelsonii and comparison to other large sulfur-oxidizing bacteria.</title>
        <authorList>
            <person name="Winkel M."/>
            <person name="Salman V."/>
            <person name="Woyke T."/>
            <person name="Schulz-Vogt H."/>
            <person name="Richter M."/>
            <person name="Flood B."/>
            <person name="Bailey J."/>
            <person name="Amann R."/>
            <person name="Mussmann M."/>
        </authorList>
    </citation>
    <scope>NUCLEOTIDE SEQUENCE [LARGE SCALE GENOMIC DNA]</scope>
    <source>
        <strain evidence="1 2">THI036</strain>
    </source>
</reference>
<accession>A0A0A6NXA9</accession>
<dbReference type="EMBL" id="LUTY01002567">
    <property type="protein sequence ID" value="OAD20054.1"/>
    <property type="molecule type" value="Genomic_DNA"/>
</dbReference>
<dbReference type="SUPFAM" id="SSF52540">
    <property type="entry name" value="P-loop containing nucleoside triphosphate hydrolases"/>
    <property type="match status" value="1"/>
</dbReference>
<comment type="caution">
    <text evidence="1">The sequence shown here is derived from an EMBL/GenBank/DDBJ whole genome shotgun (WGS) entry which is preliminary data.</text>
</comment>